<comment type="caution">
    <text evidence="4">The sequence shown here is derived from an EMBL/GenBank/DDBJ whole genome shotgun (WGS) entry which is preliminary data.</text>
</comment>
<dbReference type="PANTHER" id="PTHR36766:SF3">
    <property type="entry name" value="RPW8 DOMAIN-CONTAINING PROTEIN"/>
    <property type="match status" value="1"/>
</dbReference>
<evidence type="ECO:0000313" key="4">
    <source>
        <dbReference type="EMBL" id="KAK2974279.1"/>
    </source>
</evidence>
<dbReference type="AlphaFoldDB" id="A0AA88U7K7"/>
<evidence type="ECO:0000256" key="2">
    <source>
        <dbReference type="ARBA" id="ARBA00022821"/>
    </source>
</evidence>
<feature type="domain" description="Disease resistance R13L4/SHOC-2-like LRR" evidence="3">
    <location>
        <begin position="35"/>
        <end position="125"/>
    </location>
</feature>
<accession>A0AA88U7K7</accession>
<dbReference type="GO" id="GO:0006952">
    <property type="term" value="P:defense response"/>
    <property type="evidence" value="ECO:0007669"/>
    <property type="project" value="UniProtKB-KW"/>
</dbReference>
<dbReference type="InterPro" id="IPR032675">
    <property type="entry name" value="LRR_dom_sf"/>
</dbReference>
<proteinExistence type="predicted"/>
<dbReference type="Gene3D" id="3.80.10.10">
    <property type="entry name" value="Ribonuclease Inhibitor"/>
    <property type="match status" value="1"/>
</dbReference>
<protein>
    <recommendedName>
        <fullName evidence="3">Disease resistance R13L4/SHOC-2-like LRR domain-containing protein</fullName>
    </recommendedName>
</protein>
<evidence type="ECO:0000259" key="3">
    <source>
        <dbReference type="Pfam" id="PF23598"/>
    </source>
</evidence>
<evidence type="ECO:0000313" key="5">
    <source>
        <dbReference type="Proteomes" id="UP001187471"/>
    </source>
</evidence>
<keyword evidence="5" id="KW-1185">Reference proteome</keyword>
<dbReference type="Pfam" id="PF23598">
    <property type="entry name" value="LRR_14"/>
    <property type="match status" value="1"/>
</dbReference>
<dbReference type="InterPro" id="IPR055414">
    <property type="entry name" value="LRR_R13L4/SHOC2-like"/>
</dbReference>
<evidence type="ECO:0000256" key="1">
    <source>
        <dbReference type="ARBA" id="ARBA00022737"/>
    </source>
</evidence>
<dbReference type="PANTHER" id="PTHR36766">
    <property type="entry name" value="PLANT BROAD-SPECTRUM MILDEW RESISTANCE PROTEIN RPW8"/>
    <property type="match status" value="1"/>
</dbReference>
<dbReference type="SUPFAM" id="SSF52047">
    <property type="entry name" value="RNI-like"/>
    <property type="match status" value="1"/>
</dbReference>
<organism evidence="4 5">
    <name type="scientific">Escallonia rubra</name>
    <dbReference type="NCBI Taxonomy" id="112253"/>
    <lineage>
        <taxon>Eukaryota</taxon>
        <taxon>Viridiplantae</taxon>
        <taxon>Streptophyta</taxon>
        <taxon>Embryophyta</taxon>
        <taxon>Tracheophyta</taxon>
        <taxon>Spermatophyta</taxon>
        <taxon>Magnoliopsida</taxon>
        <taxon>eudicotyledons</taxon>
        <taxon>Gunneridae</taxon>
        <taxon>Pentapetalae</taxon>
        <taxon>asterids</taxon>
        <taxon>campanulids</taxon>
        <taxon>Escalloniales</taxon>
        <taxon>Escalloniaceae</taxon>
        <taxon>Escallonia</taxon>
    </lineage>
</organism>
<gene>
    <name evidence="4" type="ORF">RJ640_016765</name>
</gene>
<dbReference type="Proteomes" id="UP001187471">
    <property type="component" value="Unassembled WGS sequence"/>
</dbReference>
<keyword evidence="2" id="KW-0611">Plant defense</keyword>
<reference evidence="4" key="1">
    <citation type="submission" date="2022-12" db="EMBL/GenBank/DDBJ databases">
        <title>Draft genome assemblies for two species of Escallonia (Escalloniales).</title>
        <authorList>
            <person name="Chanderbali A."/>
            <person name="Dervinis C."/>
            <person name="Anghel I."/>
            <person name="Soltis D."/>
            <person name="Soltis P."/>
            <person name="Zapata F."/>
        </authorList>
    </citation>
    <scope>NUCLEOTIDE SEQUENCE</scope>
    <source>
        <strain evidence="4">UCBG92.1500</strain>
        <tissue evidence="4">Leaf</tissue>
    </source>
</reference>
<dbReference type="EMBL" id="JAVXUO010002326">
    <property type="protein sequence ID" value="KAK2974279.1"/>
    <property type="molecule type" value="Genomic_DNA"/>
</dbReference>
<name>A0AA88U7K7_9ASTE</name>
<sequence length="267" mass="29008">MSLIMCEIGKAFENCINMFLDLVEIEIAYCADLVEFPVELCNIGHLKKLSITECNELSALPEALGALTSLEVLRLHSCTKLEGLPESIRNLHKLKSLDISDCVSMSKMVVRMGELCNLRTLCMSGCSGLSELPQSVEDLHQPLKVSKFKKKAPEPRSVAVSKTLNCSGTTAVNSTYVGSPTITLPESSPTGSMALPSSNGLTAIYHNADNNNQPLSRVSDLTVVAMKEINSEKEEAALRLIDATKPPSRQDARHHNFLRCTTAVSTS</sequence>
<keyword evidence="1" id="KW-0677">Repeat</keyword>